<dbReference type="OrthoDB" id="5954308at2759"/>
<reference evidence="2" key="1">
    <citation type="journal article" date="2020" name="Stud. Mycol.">
        <title>101 Dothideomycetes genomes: a test case for predicting lifestyles and emergence of pathogens.</title>
        <authorList>
            <person name="Haridas S."/>
            <person name="Albert R."/>
            <person name="Binder M."/>
            <person name="Bloem J."/>
            <person name="Labutti K."/>
            <person name="Salamov A."/>
            <person name="Andreopoulos B."/>
            <person name="Baker S."/>
            <person name="Barry K."/>
            <person name="Bills G."/>
            <person name="Bluhm B."/>
            <person name="Cannon C."/>
            <person name="Castanera R."/>
            <person name="Culley D."/>
            <person name="Daum C."/>
            <person name="Ezra D."/>
            <person name="Gonzalez J."/>
            <person name="Henrissat B."/>
            <person name="Kuo A."/>
            <person name="Liang C."/>
            <person name="Lipzen A."/>
            <person name="Lutzoni F."/>
            <person name="Magnuson J."/>
            <person name="Mondo S."/>
            <person name="Nolan M."/>
            <person name="Ohm R."/>
            <person name="Pangilinan J."/>
            <person name="Park H.-J."/>
            <person name="Ramirez L."/>
            <person name="Alfaro M."/>
            <person name="Sun H."/>
            <person name="Tritt A."/>
            <person name="Yoshinaga Y."/>
            <person name="Zwiers L.-H."/>
            <person name="Turgeon B."/>
            <person name="Goodwin S."/>
            <person name="Spatafora J."/>
            <person name="Crous P."/>
            <person name="Grigoriev I."/>
        </authorList>
    </citation>
    <scope>NUCLEOTIDE SEQUENCE</scope>
    <source>
        <strain evidence="2">CBS 121739</strain>
    </source>
</reference>
<evidence type="ECO:0000313" key="3">
    <source>
        <dbReference type="Proteomes" id="UP000799437"/>
    </source>
</evidence>
<evidence type="ECO:0000313" key="2">
    <source>
        <dbReference type="EMBL" id="KAF2758916.1"/>
    </source>
</evidence>
<keyword evidence="3" id="KW-1185">Reference proteome</keyword>
<keyword evidence="1" id="KW-0472">Membrane</keyword>
<proteinExistence type="predicted"/>
<name>A0A6A6WAQ9_9PEZI</name>
<organism evidence="2 3">
    <name type="scientific">Pseudovirgaria hyperparasitica</name>
    <dbReference type="NCBI Taxonomy" id="470096"/>
    <lineage>
        <taxon>Eukaryota</taxon>
        <taxon>Fungi</taxon>
        <taxon>Dikarya</taxon>
        <taxon>Ascomycota</taxon>
        <taxon>Pezizomycotina</taxon>
        <taxon>Dothideomycetes</taxon>
        <taxon>Dothideomycetes incertae sedis</taxon>
        <taxon>Acrospermales</taxon>
        <taxon>Acrospermaceae</taxon>
        <taxon>Pseudovirgaria</taxon>
    </lineage>
</organism>
<evidence type="ECO:0008006" key="4">
    <source>
        <dbReference type="Google" id="ProtNLM"/>
    </source>
</evidence>
<dbReference type="InterPro" id="IPR013901">
    <property type="entry name" value="Anthrone_oxy"/>
</dbReference>
<dbReference type="Proteomes" id="UP000799437">
    <property type="component" value="Unassembled WGS sequence"/>
</dbReference>
<dbReference type="AlphaFoldDB" id="A0A6A6WAQ9"/>
<protein>
    <recommendedName>
        <fullName evidence="4">DUF1772-domain-containing protein</fullName>
    </recommendedName>
</protein>
<dbReference type="RefSeq" id="XP_033601367.1">
    <property type="nucleotide sequence ID" value="XM_033740791.1"/>
</dbReference>
<keyword evidence="1" id="KW-1133">Transmembrane helix</keyword>
<gene>
    <name evidence="2" type="ORF">EJ05DRAFT_326375</name>
</gene>
<feature type="transmembrane region" description="Helical" evidence="1">
    <location>
        <begin position="6"/>
        <end position="30"/>
    </location>
</feature>
<feature type="transmembrane region" description="Helical" evidence="1">
    <location>
        <begin position="51"/>
        <end position="73"/>
    </location>
</feature>
<dbReference type="GeneID" id="54481845"/>
<accession>A0A6A6WAQ9</accession>
<dbReference type="Pfam" id="PF08592">
    <property type="entry name" value="Anthrone_oxy"/>
    <property type="match status" value="1"/>
</dbReference>
<dbReference type="EMBL" id="ML996570">
    <property type="protein sequence ID" value="KAF2758916.1"/>
    <property type="molecule type" value="Genomic_DNA"/>
</dbReference>
<sequence>MPASLYIHAFSITGSIFASGASQALNYFALPAVLLAPTPSLKARQFVAAHWLGHITIPLTFIPCGLMHFYLAYNDATANSRLETIAGAITISIFPLSVVFIEKLYLYIYTLRGKKDEEIEADLKNKGEGDLDTLIVRWQRWNTLRAALPFIGAMVSWWNLLEDVRQ</sequence>
<evidence type="ECO:0000256" key="1">
    <source>
        <dbReference type="SAM" id="Phobius"/>
    </source>
</evidence>
<feature type="transmembrane region" description="Helical" evidence="1">
    <location>
        <begin position="85"/>
        <end position="106"/>
    </location>
</feature>
<keyword evidence="1" id="KW-0812">Transmembrane</keyword>